<evidence type="ECO:0000313" key="8">
    <source>
        <dbReference type="Proteomes" id="UP000319483"/>
    </source>
</evidence>
<evidence type="ECO:0000256" key="5">
    <source>
        <dbReference type="SAM" id="MobiDB-lite"/>
    </source>
</evidence>
<feature type="compositionally biased region" description="Polar residues" evidence="5">
    <location>
        <begin position="374"/>
        <end position="383"/>
    </location>
</feature>
<evidence type="ECO:0000313" key="7">
    <source>
        <dbReference type="EMBL" id="TSJ97787.1"/>
    </source>
</evidence>
<dbReference type="SUPFAM" id="SSF117892">
    <property type="entry name" value="Band 7/SPFH domain"/>
    <property type="match status" value="1"/>
</dbReference>
<dbReference type="Pfam" id="PF01145">
    <property type="entry name" value="Band_7"/>
    <property type="match status" value="1"/>
</dbReference>
<dbReference type="InterPro" id="IPR036013">
    <property type="entry name" value="Band_7/SPFH_dom_sf"/>
</dbReference>
<dbReference type="PANTHER" id="PTHR42911">
    <property type="entry name" value="MODULATOR OF FTSH PROTEASE HFLC"/>
    <property type="match status" value="1"/>
</dbReference>
<reference evidence="7 8" key="1">
    <citation type="submission" date="2019-07" db="EMBL/GenBank/DDBJ databases">
        <title>Gilliamella genomes.</title>
        <authorList>
            <person name="Zheng H."/>
        </authorList>
    </citation>
    <scope>NUCLEOTIDE SEQUENCE [LARGE SCALE GENOMIC DNA]</scope>
    <source>
        <strain evidence="7 8">W8127</strain>
    </source>
</reference>
<keyword evidence="3" id="KW-0812">Transmembrane</keyword>
<comment type="subunit">
    <text evidence="3">HflC and HflK may interact to form a multimeric complex.</text>
</comment>
<proteinExistence type="inferred from homology"/>
<evidence type="ECO:0000256" key="4">
    <source>
        <dbReference type="SAM" id="Coils"/>
    </source>
</evidence>
<evidence type="ECO:0000256" key="3">
    <source>
        <dbReference type="RuleBase" id="RU364113"/>
    </source>
</evidence>
<dbReference type="GO" id="GO:0016020">
    <property type="term" value="C:membrane"/>
    <property type="evidence" value="ECO:0007669"/>
    <property type="project" value="UniProtKB-SubCell"/>
</dbReference>
<feature type="region of interest" description="Disordered" evidence="5">
    <location>
        <begin position="1"/>
        <end position="22"/>
    </location>
</feature>
<protein>
    <recommendedName>
        <fullName evidence="3">Protein HflK</fullName>
    </recommendedName>
</protein>
<evidence type="ECO:0000256" key="1">
    <source>
        <dbReference type="ARBA" id="ARBA00004167"/>
    </source>
</evidence>
<feature type="domain" description="Band 7" evidence="6">
    <location>
        <begin position="77"/>
        <end position="238"/>
    </location>
</feature>
<dbReference type="Gene3D" id="3.30.479.30">
    <property type="entry name" value="Band 7 domain"/>
    <property type="match status" value="1"/>
</dbReference>
<comment type="caution">
    <text evidence="7">The sequence shown here is derived from an EMBL/GenBank/DDBJ whole genome shotgun (WGS) entry which is preliminary data.</text>
</comment>
<feature type="compositionally biased region" description="Low complexity" evidence="5">
    <location>
        <begin position="384"/>
        <end position="399"/>
    </location>
</feature>
<dbReference type="Proteomes" id="UP000319483">
    <property type="component" value="Unassembled WGS sequence"/>
</dbReference>
<name>A0A556S9E8_9GAMM</name>
<gene>
    <name evidence="7" type="primary">hflK</name>
    <name evidence="7" type="ORF">FPQ15_10410</name>
</gene>
<keyword evidence="4" id="KW-0175">Coiled coil</keyword>
<keyword evidence="7" id="KW-0378">Hydrolase</keyword>
<comment type="function">
    <text evidence="3">HflC and HflK could encode or regulate a protease.</text>
</comment>
<comment type="subcellular location">
    <subcellularLocation>
        <location evidence="1">Membrane</location>
        <topology evidence="1">Single-pass membrane protein</topology>
    </subcellularLocation>
</comment>
<dbReference type="GO" id="GO:0008233">
    <property type="term" value="F:peptidase activity"/>
    <property type="evidence" value="ECO:0007669"/>
    <property type="project" value="UniProtKB-KW"/>
</dbReference>
<dbReference type="RefSeq" id="WP_144092578.1">
    <property type="nucleotide sequence ID" value="NZ_VMHM01000014.1"/>
</dbReference>
<keyword evidence="3" id="KW-0472">Membrane</keyword>
<dbReference type="PANTHER" id="PTHR42911:SF2">
    <property type="entry name" value="PROHIBITIN FAMILY PROTEIN"/>
    <property type="match status" value="1"/>
</dbReference>
<dbReference type="NCBIfam" id="TIGR01933">
    <property type="entry name" value="hflK"/>
    <property type="match status" value="1"/>
</dbReference>
<keyword evidence="7" id="KW-0645">Protease</keyword>
<feature type="coiled-coil region" evidence="4">
    <location>
        <begin position="234"/>
        <end position="268"/>
    </location>
</feature>
<sequence>MAWNQPGNNGQDNDPWGSNNKKLSNSTNDILDKIKDFLKKGNLGNNNGGSSKTKLPMSPSKIIAIAFIAIIFIWGLSGFYTINQSQRGVITRFGQVQPEIVQPGLNWKPTLIDKVYVVDTQGTRNFNVQGFIVTTGENLVFVEMNVQYRISNPLKYLFNVTNVEDSLRQAADSALRTAVGSSNIDAIISDGRSILESSTRDELVNVITHYDMGINIVDLNFQVARPPDEVQDAYDDAIRAQGDSEREIKQAEADKVQLVQQAEGKSARILADANAYKVRVELEAAGDVARFEQILPQYKAAPEITKERLYIETMEKILEKTNKVIVSDKSGNLMVLPLEQLLKNKSEKVSTPTVNQNSDYNFNMPSSSEAIKSIPQTASESQKSATTSNSSSTGNTARTMRTMGQ</sequence>
<evidence type="ECO:0000256" key="2">
    <source>
        <dbReference type="ARBA" id="ARBA00006971"/>
    </source>
</evidence>
<dbReference type="GO" id="GO:0006508">
    <property type="term" value="P:proteolysis"/>
    <property type="evidence" value="ECO:0007669"/>
    <property type="project" value="UniProtKB-KW"/>
</dbReference>
<dbReference type="Pfam" id="PF12221">
    <property type="entry name" value="HflK_N"/>
    <property type="match status" value="1"/>
</dbReference>
<dbReference type="CDD" id="cd03404">
    <property type="entry name" value="SPFH_HflK"/>
    <property type="match status" value="1"/>
</dbReference>
<dbReference type="AlphaFoldDB" id="A0A556S9E8"/>
<dbReference type="InterPro" id="IPR001107">
    <property type="entry name" value="Band_7"/>
</dbReference>
<dbReference type="EMBL" id="VMHM01000014">
    <property type="protein sequence ID" value="TSJ97787.1"/>
    <property type="molecule type" value="Genomic_DNA"/>
</dbReference>
<accession>A0A556S9E8</accession>
<feature type="transmembrane region" description="Helical" evidence="3">
    <location>
        <begin position="62"/>
        <end position="82"/>
    </location>
</feature>
<dbReference type="SMART" id="SM00244">
    <property type="entry name" value="PHB"/>
    <property type="match status" value="1"/>
</dbReference>
<dbReference type="InterPro" id="IPR010201">
    <property type="entry name" value="HflK"/>
</dbReference>
<evidence type="ECO:0000259" key="6">
    <source>
        <dbReference type="SMART" id="SM00244"/>
    </source>
</evidence>
<comment type="similarity">
    <text evidence="2 3">Belongs to the band 7/mec-2 family. HflK subfamily.</text>
</comment>
<keyword evidence="3" id="KW-1133">Transmembrane helix</keyword>
<feature type="region of interest" description="Disordered" evidence="5">
    <location>
        <begin position="374"/>
        <end position="405"/>
    </location>
</feature>
<dbReference type="InterPro" id="IPR020980">
    <property type="entry name" value="Membrane_HflK_N"/>
</dbReference>
<organism evidence="7 8">
    <name type="scientific">Gilliamella apicola</name>
    <dbReference type="NCBI Taxonomy" id="1196095"/>
    <lineage>
        <taxon>Bacteria</taxon>
        <taxon>Pseudomonadati</taxon>
        <taxon>Pseudomonadota</taxon>
        <taxon>Gammaproteobacteria</taxon>
        <taxon>Orbales</taxon>
        <taxon>Orbaceae</taxon>
        <taxon>Gilliamella</taxon>
    </lineage>
</organism>